<protein>
    <submittedName>
        <fullName evidence="2">Class I SAM-dependent methyltransferase</fullName>
    </submittedName>
</protein>
<accession>A0ABS6JHX9</accession>
<comment type="caution">
    <text evidence="2">The sequence shown here is derived from an EMBL/GenBank/DDBJ whole genome shotgun (WGS) entry which is preliminary data.</text>
</comment>
<dbReference type="RefSeq" id="WP_217067302.1">
    <property type="nucleotide sequence ID" value="NZ_JAHQCS010000121.1"/>
</dbReference>
<evidence type="ECO:0000313" key="2">
    <source>
        <dbReference type="EMBL" id="MBU9713133.1"/>
    </source>
</evidence>
<keyword evidence="2" id="KW-0489">Methyltransferase</keyword>
<dbReference type="PANTHER" id="PTHR43861:SF1">
    <property type="entry name" value="TRANS-ACONITATE 2-METHYLTRANSFERASE"/>
    <property type="match status" value="1"/>
</dbReference>
<evidence type="ECO:0000313" key="3">
    <source>
        <dbReference type="Proteomes" id="UP000784880"/>
    </source>
</evidence>
<proteinExistence type="predicted"/>
<organism evidence="2 3">
    <name type="scientific">Evansella tamaricis</name>
    <dbReference type="NCBI Taxonomy" id="2069301"/>
    <lineage>
        <taxon>Bacteria</taxon>
        <taxon>Bacillati</taxon>
        <taxon>Bacillota</taxon>
        <taxon>Bacilli</taxon>
        <taxon>Bacillales</taxon>
        <taxon>Bacillaceae</taxon>
        <taxon>Evansella</taxon>
    </lineage>
</organism>
<dbReference type="GO" id="GO:0008168">
    <property type="term" value="F:methyltransferase activity"/>
    <property type="evidence" value="ECO:0007669"/>
    <property type="project" value="UniProtKB-KW"/>
</dbReference>
<dbReference type="Pfam" id="PF13847">
    <property type="entry name" value="Methyltransf_31"/>
    <property type="match status" value="1"/>
</dbReference>
<dbReference type="GO" id="GO:0032259">
    <property type="term" value="P:methylation"/>
    <property type="evidence" value="ECO:0007669"/>
    <property type="project" value="UniProtKB-KW"/>
</dbReference>
<feature type="domain" description="Methyltransferase" evidence="1">
    <location>
        <begin position="239"/>
        <end position="355"/>
    </location>
</feature>
<keyword evidence="2" id="KW-0808">Transferase</keyword>
<name>A0ABS6JHX9_9BACI</name>
<sequence>MYPKNEPNKIVDDKLGFIQNMIDSGEYDVAVKESCTVFEIVFKKIFQQAIVSLSFRERGEILEIERKIGKGTKGVEDFGFGELVGLFRESKLMDKWANHTSKDLGLLRTLEFSSIVNLRNRIVHDGITCSRGEANIVYEYLRNLLAILGFADLENMINKSFSKKEETVANQKDIGGNKDEIALPDIHGLPKVNKSLRERSSYSSSKQDEALRLHLQSKNYEEIDFKVFEHILNESDGEEHLRILDIGCASGHVTYDRFSKMNEVEKVIGIDINREKIEEAKATIKDDRFHFYTVDIEDNNFLETMDSIIQKHGGRKFDWVFAAFTIHHFANPTRALLNLRKLIKPGGYIIVRGSDDGSKIAYPDEYNLIGTALELTQKVAGASDRENARKFFHQLRKTGYKKVEMFYNFRDTTKMNSEDRNNLFQENFIFRYNYFKNRAEKFPDNERFQTEYKWLKDALDEIELMFLDESFYFQEIHYVAIGKR</sequence>
<reference evidence="2 3" key="1">
    <citation type="submission" date="2021-06" db="EMBL/GenBank/DDBJ databases">
        <title>Bacillus sp. RD4P76, an endophyte from a halophyte.</title>
        <authorList>
            <person name="Sun J.-Q."/>
        </authorList>
    </citation>
    <scope>NUCLEOTIDE SEQUENCE [LARGE SCALE GENOMIC DNA]</scope>
    <source>
        <strain evidence="2 3">CGMCC 1.15917</strain>
    </source>
</reference>
<dbReference type="EMBL" id="JAHQCS010000121">
    <property type="protein sequence ID" value="MBU9713133.1"/>
    <property type="molecule type" value="Genomic_DNA"/>
</dbReference>
<gene>
    <name evidence="2" type="ORF">KS419_15485</name>
</gene>
<dbReference type="InterPro" id="IPR025714">
    <property type="entry name" value="Methyltranfer_dom"/>
</dbReference>
<dbReference type="Proteomes" id="UP000784880">
    <property type="component" value="Unassembled WGS sequence"/>
</dbReference>
<dbReference type="PANTHER" id="PTHR43861">
    <property type="entry name" value="TRANS-ACONITATE 2-METHYLTRANSFERASE-RELATED"/>
    <property type="match status" value="1"/>
</dbReference>
<dbReference type="CDD" id="cd02440">
    <property type="entry name" value="AdoMet_MTases"/>
    <property type="match status" value="1"/>
</dbReference>
<keyword evidence="3" id="KW-1185">Reference proteome</keyword>
<evidence type="ECO:0000259" key="1">
    <source>
        <dbReference type="Pfam" id="PF13847"/>
    </source>
</evidence>